<keyword evidence="2" id="KW-1185">Reference proteome</keyword>
<reference evidence="2" key="1">
    <citation type="journal article" date="2005" name="Science">
        <title>Life at depth: Photobacterium profundum genome sequence and expression analysis.</title>
        <authorList>
            <person name="Vezzi A."/>
            <person name="Campanaro S."/>
            <person name="D'Angelo M."/>
            <person name="Simonato F."/>
            <person name="Vitulo N."/>
            <person name="Lauro F.M."/>
            <person name="Cestaro A."/>
            <person name="Malacrida G."/>
            <person name="Simionati B."/>
            <person name="Cannata N."/>
            <person name="Romualdi C."/>
            <person name="Bartlett D.H."/>
            <person name="Valle G."/>
        </authorList>
    </citation>
    <scope>NUCLEOTIDE SEQUENCE [LARGE SCALE GENOMIC DNA]</scope>
    <source>
        <strain evidence="2">ATCC BAA-1253 / SS9</strain>
    </source>
</reference>
<sequence>MAIFSQEIYKVVTIGLNALELSQASGKTPRNPVSEAHYLSAWVTKSLKQQSFDRSVVKTLMMWQQQGRSMGKNAQLKLNFECLAETFSGVVNAEGEEKRVTHTTLQGFYAALEHDDWLITKEFEVNRKVTHFTDGQASLVVCSKQSQNAFDEQGELVKPLSLYVRGNIQPFIDLAFASGLLLFKVTDYKSKVKYHGEFVIYPANNGEHLPELPTRNLQV</sequence>
<protein>
    <recommendedName>
        <fullName evidence="3">DUF2913 family protein</fullName>
    </recommendedName>
</protein>
<dbReference type="HOGENOM" id="CLU_1261029_0_0_6"/>
<dbReference type="InterPro" id="IPR021316">
    <property type="entry name" value="DUF2913"/>
</dbReference>
<dbReference type="eggNOG" id="ENOG50334IN">
    <property type="taxonomic scope" value="Bacteria"/>
</dbReference>
<accession>Q6LRW9</accession>
<dbReference type="Proteomes" id="UP000000593">
    <property type="component" value="Chromosome 1"/>
</dbReference>
<dbReference type="RefSeq" id="WP_011218278.1">
    <property type="nucleotide sequence ID" value="NC_006370.1"/>
</dbReference>
<dbReference type="KEGG" id="ppr:PBPRA1546"/>
<dbReference type="EMBL" id="CR378668">
    <property type="protein sequence ID" value="CAG19957.1"/>
    <property type="molecule type" value="Genomic_DNA"/>
</dbReference>
<name>Q6LRW9_PHOPR</name>
<dbReference type="AlphaFoldDB" id="Q6LRW9"/>
<evidence type="ECO:0008006" key="3">
    <source>
        <dbReference type="Google" id="ProtNLM"/>
    </source>
</evidence>
<dbReference type="Pfam" id="PF11140">
    <property type="entry name" value="DUF2913"/>
    <property type="match status" value="1"/>
</dbReference>
<gene>
    <name evidence="1" type="primary">VP1217</name>
    <name evidence="1" type="ordered locus">PBPRA1546</name>
</gene>
<proteinExistence type="predicted"/>
<dbReference type="STRING" id="298386.PBPRA1546"/>
<evidence type="ECO:0000313" key="2">
    <source>
        <dbReference type="Proteomes" id="UP000000593"/>
    </source>
</evidence>
<organism evidence="1 2">
    <name type="scientific">Photobacterium profundum (strain SS9)</name>
    <dbReference type="NCBI Taxonomy" id="298386"/>
    <lineage>
        <taxon>Bacteria</taxon>
        <taxon>Pseudomonadati</taxon>
        <taxon>Pseudomonadota</taxon>
        <taxon>Gammaproteobacteria</taxon>
        <taxon>Vibrionales</taxon>
        <taxon>Vibrionaceae</taxon>
        <taxon>Photobacterium</taxon>
    </lineage>
</organism>
<evidence type="ECO:0000313" key="1">
    <source>
        <dbReference type="EMBL" id="CAG19957.1"/>
    </source>
</evidence>